<dbReference type="GO" id="GO:0005975">
    <property type="term" value="P:carbohydrate metabolic process"/>
    <property type="evidence" value="ECO:0007669"/>
    <property type="project" value="InterPro"/>
</dbReference>
<dbReference type="AlphaFoldDB" id="A0A0J8AP70"/>
<dbReference type="Pfam" id="PF01263">
    <property type="entry name" value="Aldose_epim"/>
    <property type="match status" value="1"/>
</dbReference>
<dbReference type="InterPro" id="IPR011013">
    <property type="entry name" value="Gal_mutarotase_sf_dom"/>
</dbReference>
<dbReference type="GO" id="GO:0016853">
    <property type="term" value="F:isomerase activity"/>
    <property type="evidence" value="ECO:0007669"/>
    <property type="project" value="InterPro"/>
</dbReference>
<comment type="caution">
    <text evidence="1">The sequence shown here is derived from an EMBL/GenBank/DDBJ whole genome shotgun (WGS) entry which is preliminary data.</text>
</comment>
<organism evidence="1 2">
    <name type="scientific">Novosphingobium barchaimii LL02</name>
    <dbReference type="NCBI Taxonomy" id="1114963"/>
    <lineage>
        <taxon>Bacteria</taxon>
        <taxon>Pseudomonadati</taxon>
        <taxon>Pseudomonadota</taxon>
        <taxon>Alphaproteobacteria</taxon>
        <taxon>Sphingomonadales</taxon>
        <taxon>Sphingomonadaceae</taxon>
        <taxon>Novosphingobium</taxon>
    </lineage>
</organism>
<dbReference type="GO" id="GO:0030246">
    <property type="term" value="F:carbohydrate binding"/>
    <property type="evidence" value="ECO:0007669"/>
    <property type="project" value="InterPro"/>
</dbReference>
<evidence type="ECO:0000313" key="1">
    <source>
        <dbReference type="EMBL" id="KMS56280.1"/>
    </source>
</evidence>
<accession>A0A0J8AP70</accession>
<evidence type="ECO:0000313" key="2">
    <source>
        <dbReference type="Proteomes" id="UP000052268"/>
    </source>
</evidence>
<dbReference type="InterPro" id="IPR008183">
    <property type="entry name" value="Aldose_1/G6P_1-epimerase"/>
</dbReference>
<dbReference type="EMBL" id="JACU01000004">
    <property type="protein sequence ID" value="KMS56280.1"/>
    <property type="molecule type" value="Genomic_DNA"/>
</dbReference>
<gene>
    <name evidence="1" type="ORF">V474_15100</name>
</gene>
<reference evidence="1 2" key="1">
    <citation type="journal article" date="2015" name="G3 (Bethesda)">
        <title>Insights into Ongoing Evolution of the Hexachlorocyclohexane Catabolic Pathway from Comparative Genomics of Ten Sphingomonadaceae Strains.</title>
        <authorList>
            <person name="Pearce S.L."/>
            <person name="Oakeshott J.G."/>
            <person name="Pandey G."/>
        </authorList>
    </citation>
    <scope>NUCLEOTIDE SEQUENCE [LARGE SCALE GENOMIC DNA]</scope>
    <source>
        <strain evidence="1 2">LL02</strain>
    </source>
</reference>
<dbReference type="SUPFAM" id="SSF74650">
    <property type="entry name" value="Galactose mutarotase-like"/>
    <property type="match status" value="1"/>
</dbReference>
<dbReference type="InterPro" id="IPR014718">
    <property type="entry name" value="GH-type_carb-bd"/>
</dbReference>
<dbReference type="Proteomes" id="UP000052268">
    <property type="component" value="Unassembled WGS sequence"/>
</dbReference>
<dbReference type="CDD" id="cd09021">
    <property type="entry name" value="Aldose_epim_Ec_YphB"/>
    <property type="match status" value="1"/>
</dbReference>
<dbReference type="PATRIC" id="fig|1114963.3.peg.1845"/>
<keyword evidence="2" id="KW-1185">Reference proteome</keyword>
<dbReference type="Gene3D" id="2.70.98.10">
    <property type="match status" value="1"/>
</dbReference>
<proteinExistence type="predicted"/>
<protein>
    <submittedName>
        <fullName evidence="1">Epimerase</fullName>
    </submittedName>
</protein>
<sequence>MRQGSYELEILPRLGGAIGRFDVAGRPILRPTPQGTANVLETASFPLVPYANRIAGGRFTFAGAEHVLPSNFAGFVHPLHGLGWVKRWDVTEATSASAAITCSHLADEHWPWSWSATQHFSLDGAGLNVSLELINTSAEAMPSGLGQHPYFVRGVAQKLAFSAAGVWENDEAMIPVQTLPAEAFGDFAQGHVPDNHRLIDNCYFGWRGEAQWGAEISLHSRSARFLHVFAPPGEDFICLEPTSQMPDALNRPDFAAAGGVTLAPGARQVIDLEIRVRPLRAT</sequence>
<name>A0A0J8AP70_9SPHN</name>